<dbReference type="GO" id="GO:0005654">
    <property type="term" value="C:nucleoplasm"/>
    <property type="evidence" value="ECO:0007669"/>
    <property type="project" value="TreeGrafter"/>
</dbReference>
<feature type="region of interest" description="Disordered" evidence="1">
    <location>
        <begin position="748"/>
        <end position="787"/>
    </location>
</feature>
<comment type="caution">
    <text evidence="3">The sequence shown here is derived from an EMBL/GenBank/DDBJ whole genome shotgun (WGS) entry which is preliminary data.</text>
</comment>
<dbReference type="InterPro" id="IPR016135">
    <property type="entry name" value="UBQ-conjugating_enzyme/RWD"/>
</dbReference>
<dbReference type="Pfam" id="PF22972">
    <property type="entry name" value="EVH1_PP4R3"/>
    <property type="match status" value="1"/>
</dbReference>
<keyword evidence="4" id="KW-1185">Reference proteome</keyword>
<evidence type="ECO:0000256" key="1">
    <source>
        <dbReference type="SAM" id="MobiDB-lite"/>
    </source>
</evidence>
<name>A0A9N9Q1T2_9HELO</name>
<dbReference type="Proteomes" id="UP000701801">
    <property type="component" value="Unassembled WGS sequence"/>
</dbReference>
<dbReference type="PROSITE" id="PS50908">
    <property type="entry name" value="RWD"/>
    <property type="match status" value="1"/>
</dbReference>
<dbReference type="Gene3D" id="3.10.110.10">
    <property type="entry name" value="Ubiquitin Conjugating Enzyme"/>
    <property type="match status" value="1"/>
</dbReference>
<dbReference type="InterPro" id="IPR006575">
    <property type="entry name" value="RWD_dom"/>
</dbReference>
<evidence type="ECO:0000259" key="2">
    <source>
        <dbReference type="PROSITE" id="PS50908"/>
    </source>
</evidence>
<reference evidence="3" key="1">
    <citation type="submission" date="2021-07" db="EMBL/GenBank/DDBJ databases">
        <authorList>
            <person name="Durling M."/>
        </authorList>
    </citation>
    <scope>NUCLEOTIDE SEQUENCE</scope>
</reference>
<dbReference type="GO" id="GO:0030289">
    <property type="term" value="C:protein phosphatase 4 complex"/>
    <property type="evidence" value="ECO:0007669"/>
    <property type="project" value="TreeGrafter"/>
</dbReference>
<feature type="region of interest" description="Disordered" evidence="1">
    <location>
        <begin position="198"/>
        <end position="217"/>
    </location>
</feature>
<dbReference type="GO" id="GO:0072542">
    <property type="term" value="F:protein phosphatase activator activity"/>
    <property type="evidence" value="ECO:0007669"/>
    <property type="project" value="TreeGrafter"/>
</dbReference>
<dbReference type="PANTHER" id="PTHR23318">
    <property type="entry name" value="ATP SYNTHASE GAMMA-RELATED"/>
    <property type="match status" value="1"/>
</dbReference>
<evidence type="ECO:0000313" key="4">
    <source>
        <dbReference type="Proteomes" id="UP000701801"/>
    </source>
</evidence>
<proteinExistence type="predicted"/>
<dbReference type="InterPro" id="IPR051137">
    <property type="entry name" value="PP4R3-like"/>
</dbReference>
<feature type="region of interest" description="Disordered" evidence="1">
    <location>
        <begin position="613"/>
        <end position="653"/>
    </location>
</feature>
<accession>A0A9N9Q1T2</accession>
<dbReference type="SUPFAM" id="SSF54495">
    <property type="entry name" value="UBC-like"/>
    <property type="match status" value="1"/>
</dbReference>
<feature type="compositionally biased region" description="Polar residues" evidence="1">
    <location>
        <begin position="203"/>
        <end position="217"/>
    </location>
</feature>
<feature type="compositionally biased region" description="Basic and acidic residues" evidence="1">
    <location>
        <begin position="631"/>
        <end position="649"/>
    </location>
</feature>
<gene>
    <name evidence="3" type="ORF">HYALB_00003185</name>
</gene>
<feature type="domain" description="RWD" evidence="2">
    <location>
        <begin position="987"/>
        <end position="1096"/>
    </location>
</feature>
<dbReference type="EMBL" id="CAJVRM010000026">
    <property type="protein sequence ID" value="CAG8971717.1"/>
    <property type="molecule type" value="Genomic_DNA"/>
</dbReference>
<feature type="compositionally biased region" description="Polar residues" evidence="1">
    <location>
        <begin position="749"/>
        <end position="787"/>
    </location>
</feature>
<dbReference type="GO" id="GO:0006974">
    <property type="term" value="P:DNA damage response"/>
    <property type="evidence" value="ECO:0007669"/>
    <property type="project" value="TreeGrafter"/>
</dbReference>
<dbReference type="InterPro" id="IPR055236">
    <property type="entry name" value="EVH1_PP4R3"/>
</dbReference>
<organism evidence="3 4">
    <name type="scientific">Hymenoscyphus albidus</name>
    <dbReference type="NCBI Taxonomy" id="595503"/>
    <lineage>
        <taxon>Eukaryota</taxon>
        <taxon>Fungi</taxon>
        <taxon>Dikarya</taxon>
        <taxon>Ascomycota</taxon>
        <taxon>Pezizomycotina</taxon>
        <taxon>Leotiomycetes</taxon>
        <taxon>Helotiales</taxon>
        <taxon>Helotiaceae</taxon>
        <taxon>Hymenoscyphus</taxon>
    </lineage>
</organism>
<dbReference type="Gene3D" id="2.30.29.30">
    <property type="entry name" value="Pleckstrin-homology domain (PH domain)/Phosphotyrosine-binding domain (PTB)"/>
    <property type="match status" value="3"/>
</dbReference>
<evidence type="ECO:0000313" key="3">
    <source>
        <dbReference type="EMBL" id="CAG8971717.1"/>
    </source>
</evidence>
<sequence length="1103" mass="126102">MPFQVTVVFLRKYPLSTSPTTFTIQANDVSSKLKSKDLQKPASIYTSRKQNFLEPVLRYLIGSISWEEATTFYDDVQDDNFSSTIQEAPSPEDKLPDITTLALPCRSLRIGSWNPVKGVAMDLTLLSFPAISMISYNIRDADVDYMIEYPFSSVKRLMFAPNDSNKEVEESERIGHIVLQLQRPPNFTRRFGSVWQGCDDHSSSGQQFQTPENNSQDENNEIANLVAESNELKEATDKKDSTTQKLVKVYELQGLDWIQLGSGNFTWRLMYNKSTHNMDMRVTVSSNDHRNLFKAYITTTVAFKKEQDTAIKWKDPSSGAEFTISFPEAESCTHAWNRINGIQERLLRRAALDRSSEAEYVLWSHPRYERPLPWAVDEQKTEVFEMYNGWESRGTGDCVAIMWPTKSTKRPLEPRISIISEGSDGSELTFFEAIVHPGREFASFEESDTIFWTDPITEVQLAFHFEDNYGKQLIWDFIVEFQGQQLREEAEIDELGVEHEERNAHSEFEQDSNRKLEVVVFEVRDNGKYLTRGTGDFDLLDQQSCVRIRSMLHSDAILFEEKCGQPTQFRKQQDLTITWSDSEGRVKFHLNFTHAKDRFVAWELLTRFQGLQKRSTEAENQASPTEDVDTSEGKLDEGKGEEDQAERRSISSLDNATPALKSVAKNVTFELHFGSLQSGARSFIRVQIVPDDTTDTIVSAIENYDSRYKSLITSKKLNFKDKHGRTLIPRYENLQNNAVVNVNIDDESTQSSGALDTMTSDASHEGSSNANATSTLSPNNRPTLPSNVNVRDLDELYLLILQPGKEPCFRLKEWYYNSPELHKPNEFYLDRHDSTENTYSCYYPDDGCWEDNSRPVFATASELESHYENVHHGTYLRLSCDYRGCVWGREYPFATKEMRRDHYSMAHGDILVNFKSYSQEEKCQLEAERNIRLCTWRCAKCLYRMGDKIDNWTCPLCNIGGGEWLVAGMEPITSSAQEAIYRKIQEDELLTLATIYGEDFQKREVVDGRSPALEIILRTSDPDIWVSLNVRFQEAYPNDPPIVSLGDITTNLEVNSPSCICMLQDVITNKTKELAGGEEGIIVDIVNACREVLETQIRARASK</sequence>
<dbReference type="Pfam" id="PF05773">
    <property type="entry name" value="RWD"/>
    <property type="match status" value="1"/>
</dbReference>
<protein>
    <recommendedName>
        <fullName evidence="2">RWD domain-containing protein</fullName>
    </recommendedName>
</protein>
<dbReference type="InterPro" id="IPR011993">
    <property type="entry name" value="PH-like_dom_sf"/>
</dbReference>
<dbReference type="AlphaFoldDB" id="A0A9N9Q1T2"/>
<dbReference type="PANTHER" id="PTHR23318:SF0">
    <property type="entry name" value="SERINE_THREONINE-PROTEIN PHOSPHATASE 4 REGULATORY SUBUNIT 3"/>
    <property type="match status" value="1"/>
</dbReference>